<dbReference type="GO" id="GO:0005524">
    <property type="term" value="F:ATP binding"/>
    <property type="evidence" value="ECO:0007669"/>
    <property type="project" value="InterPro"/>
</dbReference>
<dbReference type="SMART" id="SM00883">
    <property type="entry name" value="Cpn10"/>
    <property type="match status" value="1"/>
</dbReference>
<organism evidence="2">
    <name type="scientific">uncultured virus</name>
    <dbReference type="NCBI Taxonomy" id="340016"/>
    <lineage>
        <taxon>Viruses</taxon>
        <taxon>environmental samples</taxon>
    </lineage>
</organism>
<reference evidence="2" key="1">
    <citation type="submission" date="2016-03" db="EMBL/GenBank/DDBJ databases">
        <title>Novel chaperonins are prevalent in the virioplankton and link to viral biology and ecology.</title>
        <authorList>
            <person name="Marine R.L."/>
            <person name="Nasko D.J."/>
            <person name="Polson S.W."/>
            <person name="Wommack K.E."/>
        </authorList>
    </citation>
    <scope>NUCLEOTIDE SEQUENCE</scope>
</reference>
<dbReference type="InterPro" id="IPR020818">
    <property type="entry name" value="Chaperonin_GroES"/>
</dbReference>
<dbReference type="InterPro" id="IPR037124">
    <property type="entry name" value="Chaperonin_GroES_sf"/>
</dbReference>
<dbReference type="Pfam" id="PF00166">
    <property type="entry name" value="Cpn10"/>
    <property type="match status" value="1"/>
</dbReference>
<protein>
    <submittedName>
        <fullName evidence="2">Co-chaperonin GroES</fullName>
    </submittedName>
</protein>
<name>A0A221S438_9VIRU</name>
<keyword evidence="1" id="KW-0143">Chaperone</keyword>
<evidence type="ECO:0000313" key="2">
    <source>
        <dbReference type="EMBL" id="ASN63557.1"/>
    </source>
</evidence>
<dbReference type="SUPFAM" id="SSF50129">
    <property type="entry name" value="GroES-like"/>
    <property type="match status" value="1"/>
</dbReference>
<evidence type="ECO:0000256" key="1">
    <source>
        <dbReference type="ARBA" id="ARBA00023186"/>
    </source>
</evidence>
<dbReference type="PRINTS" id="PR00297">
    <property type="entry name" value="CHAPERONIN10"/>
</dbReference>
<gene>
    <name evidence="2" type="primary">groES</name>
</gene>
<sequence length="91" mass="10006">MSQIKFQPLRDWVVFNIPNIEKTDSGIIVPDQAKPSMTSNIVEVLAAGPDCKMVKEGDTVLVHPESPALVINVHSKEYACVNEFQVVGIVE</sequence>
<dbReference type="EMBL" id="KU970963">
    <property type="protein sequence ID" value="ASN63557.1"/>
    <property type="molecule type" value="Genomic_DNA"/>
</dbReference>
<dbReference type="InterPro" id="IPR011032">
    <property type="entry name" value="GroES-like_sf"/>
</dbReference>
<dbReference type="Gene3D" id="2.30.33.40">
    <property type="entry name" value="GroES chaperonin"/>
    <property type="match status" value="1"/>
</dbReference>
<accession>A0A221S438</accession>
<dbReference type="CDD" id="cd00320">
    <property type="entry name" value="cpn10"/>
    <property type="match status" value="1"/>
</dbReference>
<proteinExistence type="predicted"/>
<dbReference type="EMBL" id="KU971009">
    <property type="protein sequence ID" value="ASN63603.1"/>
    <property type="molecule type" value="Genomic_DNA"/>
</dbReference>
<dbReference type="GO" id="GO:0044183">
    <property type="term" value="F:protein folding chaperone"/>
    <property type="evidence" value="ECO:0007669"/>
    <property type="project" value="InterPro"/>
</dbReference>